<dbReference type="AlphaFoldDB" id="A0A2J9PKW2"/>
<dbReference type="InterPro" id="IPR029063">
    <property type="entry name" value="SAM-dependent_MTases_sf"/>
</dbReference>
<gene>
    <name evidence="4" type="ORF">A6J77_001455</name>
</gene>
<evidence type="ECO:0000313" key="5">
    <source>
        <dbReference type="Proteomes" id="UP000192813"/>
    </source>
</evidence>
<evidence type="ECO:0000256" key="2">
    <source>
        <dbReference type="ARBA" id="ARBA00022679"/>
    </source>
</evidence>
<keyword evidence="1 4" id="KW-0489">Methyltransferase</keyword>
<dbReference type="SUPFAM" id="SSF53335">
    <property type="entry name" value="S-adenosyl-L-methionine-dependent methyltransferases"/>
    <property type="match status" value="1"/>
</dbReference>
<evidence type="ECO:0000313" key="4">
    <source>
        <dbReference type="EMBL" id="PNL90984.1"/>
    </source>
</evidence>
<proteinExistence type="predicted"/>
<dbReference type="PANTHER" id="PTHR43861:SF1">
    <property type="entry name" value="TRANS-ACONITATE 2-METHYLTRANSFERASE"/>
    <property type="match status" value="1"/>
</dbReference>
<dbReference type="GO" id="GO:0032259">
    <property type="term" value="P:methylation"/>
    <property type="evidence" value="ECO:0007669"/>
    <property type="project" value="UniProtKB-KW"/>
</dbReference>
<sequence length="255" mass="29556">MTENQQQYDVFADVYEILFDDSLYLSWFTYATETMQAFDKFIEGQDYWLDLGAGGGQFAILMAQAGYPIKGLDLSEKMVTAAKTNAKDAKLDLEFWQDDMTTFELKNQAAVISCFCDTFNYLADANAVKTTFTHIYQQLQNGGIFMFDVHSIHQMNDIYPETSFVVEWDDAVFTWTSDQFRGENTIDHTINVFVQNTDDNNYQRFEEMHYEQTLPIEAYQEILTQVGFKKIRVTADFSQDTPDESSKRIFFSAQK</sequence>
<evidence type="ECO:0000256" key="1">
    <source>
        <dbReference type="ARBA" id="ARBA00022603"/>
    </source>
</evidence>
<name>A0A2J9PKW2_9LACT</name>
<feature type="domain" description="Methyltransferase" evidence="3">
    <location>
        <begin position="49"/>
        <end position="143"/>
    </location>
</feature>
<accession>A0A2J9PKW2</accession>
<comment type="caution">
    <text evidence="4">The sequence shown here is derived from an EMBL/GenBank/DDBJ whole genome shotgun (WGS) entry which is preliminary data.</text>
</comment>
<dbReference type="RefSeq" id="WP_083067745.1">
    <property type="nucleotide sequence ID" value="NZ_NBTM02000001.1"/>
</dbReference>
<dbReference type="EMBL" id="NBTM02000001">
    <property type="protein sequence ID" value="PNL90984.1"/>
    <property type="molecule type" value="Genomic_DNA"/>
</dbReference>
<dbReference type="Gene3D" id="2.20.25.110">
    <property type="entry name" value="S-adenosyl-L-methionine-dependent methyltransferases"/>
    <property type="match status" value="1"/>
</dbReference>
<organism evidence="4 5">
    <name type="scientific">Aerococcus viridans</name>
    <dbReference type="NCBI Taxonomy" id="1377"/>
    <lineage>
        <taxon>Bacteria</taxon>
        <taxon>Bacillati</taxon>
        <taxon>Bacillota</taxon>
        <taxon>Bacilli</taxon>
        <taxon>Lactobacillales</taxon>
        <taxon>Aerococcaceae</taxon>
        <taxon>Aerococcus</taxon>
    </lineage>
</organism>
<evidence type="ECO:0000259" key="3">
    <source>
        <dbReference type="Pfam" id="PF13649"/>
    </source>
</evidence>
<reference evidence="5" key="1">
    <citation type="submission" date="2017-12" db="EMBL/GenBank/DDBJ databases">
        <title>FDA dAtabase for Regulatory Grade micrObial Sequences (FDA-ARGOS): Supporting development and validation of Infectious Disease Dx tests.</title>
        <authorList>
            <person name="Hoffmann M."/>
            <person name="Allard M."/>
            <person name="Evans P."/>
            <person name="Brown E."/>
            <person name="Tallon L."/>
            <person name="Sadzewicz L."/>
            <person name="Sengamalay N."/>
            <person name="Ott S."/>
            <person name="Godinez A."/>
            <person name="Nagaraj S."/>
            <person name="Vavikolanu K."/>
            <person name="Aluvathingal J."/>
            <person name="Nadendla S."/>
            <person name="Sichtig H."/>
        </authorList>
    </citation>
    <scope>NUCLEOTIDE SEQUENCE [LARGE SCALE GENOMIC DNA]</scope>
    <source>
        <strain evidence="5">FDAARGOS_249</strain>
    </source>
</reference>
<keyword evidence="2 4" id="KW-0808">Transferase</keyword>
<dbReference type="GO" id="GO:0008168">
    <property type="term" value="F:methyltransferase activity"/>
    <property type="evidence" value="ECO:0007669"/>
    <property type="project" value="UniProtKB-KW"/>
</dbReference>
<dbReference type="Gene3D" id="3.40.50.150">
    <property type="entry name" value="Vaccinia Virus protein VP39"/>
    <property type="match status" value="1"/>
</dbReference>
<dbReference type="Proteomes" id="UP000192813">
    <property type="component" value="Unassembled WGS sequence"/>
</dbReference>
<protein>
    <submittedName>
        <fullName evidence="4">Class I SAM-dependent methyltransferase</fullName>
    </submittedName>
</protein>
<dbReference type="CDD" id="cd02440">
    <property type="entry name" value="AdoMet_MTases"/>
    <property type="match status" value="1"/>
</dbReference>
<dbReference type="InterPro" id="IPR041698">
    <property type="entry name" value="Methyltransf_25"/>
</dbReference>
<dbReference type="PANTHER" id="PTHR43861">
    <property type="entry name" value="TRANS-ACONITATE 2-METHYLTRANSFERASE-RELATED"/>
    <property type="match status" value="1"/>
</dbReference>
<dbReference type="Pfam" id="PF13649">
    <property type="entry name" value="Methyltransf_25"/>
    <property type="match status" value="1"/>
</dbReference>